<dbReference type="SMART" id="SM00342">
    <property type="entry name" value="HTH_ARAC"/>
    <property type="match status" value="1"/>
</dbReference>
<dbReference type="GO" id="GO:0003700">
    <property type="term" value="F:DNA-binding transcription factor activity"/>
    <property type="evidence" value="ECO:0007669"/>
    <property type="project" value="InterPro"/>
</dbReference>
<evidence type="ECO:0000256" key="1">
    <source>
        <dbReference type="ARBA" id="ARBA00023015"/>
    </source>
</evidence>
<dbReference type="SUPFAM" id="SSF52172">
    <property type="entry name" value="CheY-like"/>
    <property type="match status" value="1"/>
</dbReference>
<evidence type="ECO:0000313" key="8">
    <source>
        <dbReference type="Proteomes" id="UP000476064"/>
    </source>
</evidence>
<dbReference type="Proteomes" id="UP000476064">
    <property type="component" value="Chromosome"/>
</dbReference>
<dbReference type="InterPro" id="IPR001789">
    <property type="entry name" value="Sig_transdc_resp-reg_receiver"/>
</dbReference>
<evidence type="ECO:0000256" key="3">
    <source>
        <dbReference type="ARBA" id="ARBA00023163"/>
    </source>
</evidence>
<dbReference type="PROSITE" id="PS50110">
    <property type="entry name" value="RESPONSE_REGULATORY"/>
    <property type="match status" value="1"/>
</dbReference>
<dbReference type="InterPro" id="IPR011006">
    <property type="entry name" value="CheY-like_superfamily"/>
</dbReference>
<proteinExistence type="predicted"/>
<dbReference type="AlphaFoldDB" id="A0A6C0FTN1"/>
<dbReference type="RefSeq" id="WP_162355438.1">
    <property type="nucleotide sequence ID" value="NZ_CP048209.1"/>
</dbReference>
<dbReference type="Gene3D" id="1.10.10.60">
    <property type="entry name" value="Homeodomain-like"/>
    <property type="match status" value="2"/>
</dbReference>
<feature type="domain" description="HTH araC/xylS-type" evidence="5">
    <location>
        <begin position="427"/>
        <end position="525"/>
    </location>
</feature>
<evidence type="ECO:0000259" key="5">
    <source>
        <dbReference type="PROSITE" id="PS01124"/>
    </source>
</evidence>
<organism evidence="7 8">
    <name type="scientific">Paenibacillus lycopersici</name>
    <dbReference type="NCBI Taxonomy" id="2704462"/>
    <lineage>
        <taxon>Bacteria</taxon>
        <taxon>Bacillati</taxon>
        <taxon>Bacillota</taxon>
        <taxon>Bacilli</taxon>
        <taxon>Bacillales</taxon>
        <taxon>Paenibacillaceae</taxon>
        <taxon>Paenibacillus</taxon>
    </lineage>
</organism>
<dbReference type="Gene3D" id="3.40.50.2300">
    <property type="match status" value="1"/>
</dbReference>
<evidence type="ECO:0000313" key="7">
    <source>
        <dbReference type="EMBL" id="QHT59372.1"/>
    </source>
</evidence>
<dbReference type="EMBL" id="CP048209">
    <property type="protein sequence ID" value="QHT59372.1"/>
    <property type="molecule type" value="Genomic_DNA"/>
</dbReference>
<dbReference type="GO" id="GO:0043565">
    <property type="term" value="F:sequence-specific DNA binding"/>
    <property type="evidence" value="ECO:0007669"/>
    <property type="project" value="InterPro"/>
</dbReference>
<dbReference type="Pfam" id="PF00072">
    <property type="entry name" value="Response_reg"/>
    <property type="match status" value="1"/>
</dbReference>
<keyword evidence="4" id="KW-0597">Phosphoprotein</keyword>
<dbReference type="PROSITE" id="PS01124">
    <property type="entry name" value="HTH_ARAC_FAMILY_2"/>
    <property type="match status" value="1"/>
</dbReference>
<dbReference type="CDD" id="cd17536">
    <property type="entry name" value="REC_YesN-like"/>
    <property type="match status" value="1"/>
</dbReference>
<name>A0A6C0FTN1_9BACL</name>
<dbReference type="PROSITE" id="PS00041">
    <property type="entry name" value="HTH_ARAC_FAMILY_1"/>
    <property type="match status" value="1"/>
</dbReference>
<dbReference type="InterPro" id="IPR018060">
    <property type="entry name" value="HTH_AraC"/>
</dbReference>
<dbReference type="KEGG" id="plyc:GXP70_04905"/>
<feature type="modified residue" description="4-aspartylphosphate" evidence="4">
    <location>
        <position position="55"/>
    </location>
</feature>
<dbReference type="GO" id="GO:0000160">
    <property type="term" value="P:phosphorelay signal transduction system"/>
    <property type="evidence" value="ECO:0007669"/>
    <property type="project" value="InterPro"/>
</dbReference>
<dbReference type="PANTHER" id="PTHR43280:SF2">
    <property type="entry name" value="HTH-TYPE TRANSCRIPTIONAL REGULATOR EXSA"/>
    <property type="match status" value="1"/>
</dbReference>
<evidence type="ECO:0000256" key="2">
    <source>
        <dbReference type="ARBA" id="ARBA00023125"/>
    </source>
</evidence>
<protein>
    <submittedName>
        <fullName evidence="7">Response regulator</fullName>
    </submittedName>
</protein>
<accession>A0A6C0FTN1</accession>
<dbReference type="SMART" id="SM00448">
    <property type="entry name" value="REC"/>
    <property type="match status" value="1"/>
</dbReference>
<dbReference type="InterPro" id="IPR020449">
    <property type="entry name" value="Tscrpt_reg_AraC-type_HTH"/>
</dbReference>
<dbReference type="PANTHER" id="PTHR43280">
    <property type="entry name" value="ARAC-FAMILY TRANSCRIPTIONAL REGULATOR"/>
    <property type="match status" value="1"/>
</dbReference>
<dbReference type="InterPro" id="IPR009057">
    <property type="entry name" value="Homeodomain-like_sf"/>
</dbReference>
<dbReference type="InterPro" id="IPR018062">
    <property type="entry name" value="HTH_AraC-typ_CS"/>
</dbReference>
<keyword evidence="1" id="KW-0805">Transcription regulation</keyword>
<feature type="domain" description="Response regulatory" evidence="6">
    <location>
        <begin position="3"/>
        <end position="120"/>
    </location>
</feature>
<reference evidence="7 8" key="1">
    <citation type="submission" date="2020-01" db="EMBL/GenBank/DDBJ databases">
        <title>Paenibacillus sp. nov., isolated from tomato rhizosphere.</title>
        <authorList>
            <person name="Weon H.-Y."/>
            <person name="Lee S.A."/>
        </authorList>
    </citation>
    <scope>NUCLEOTIDE SEQUENCE [LARGE SCALE GENOMIC DNA]</scope>
    <source>
        <strain evidence="7 8">12200R-189</strain>
    </source>
</reference>
<dbReference type="PRINTS" id="PR00032">
    <property type="entry name" value="HTHARAC"/>
</dbReference>
<sequence>MLNLLIVDDEIYAVEGLRLGVPWASLGFGQVFEAYNIEDAADMLRHNAIDVVICDIEMPGGDGFELLEWIRAEQPGLVTLFLTCHAEFHYAQRAIQLGCHDYLLKPVDFGELTGKAGKIAASIAADREWEAAQDKAKAFWDRKKPLLVERFWQDMLAARISASGELLARALREYAVPFDCEAMDVLSILISVEQWTQPLSEHDEELMEYAVRNVAEEIVLRGGPGCALQDGSGANAILIYCGKGEKLDMEALASRCEQFIGYCRDNFYCKVSCYIGEPVPIDRLKTVYEALLKMEYDNISRSHVVYRYERGSEPVEQLSPIDMSEWPSLIEQGESQLLRSRIHDSLVELKFEGGRADALTLYYHGMLQTIYVVLHRRGKTVQEVFAEALALVQPPPPKTILQMEEWAYEVTDTAIRFVRGEEDSIVRKIKHHIRHRLSDKIERMELARLVSLNPAYLSRLFKKETGESLTEYIQSEKMKLARELLRGSDKPISEIALIAGYGNMSYFSKAFKKQFNVSPLAYRKGQA</sequence>
<dbReference type="Pfam" id="PF12833">
    <property type="entry name" value="HTH_18"/>
    <property type="match status" value="1"/>
</dbReference>
<dbReference type="SUPFAM" id="SSF46689">
    <property type="entry name" value="Homeodomain-like"/>
    <property type="match status" value="2"/>
</dbReference>
<keyword evidence="8" id="KW-1185">Reference proteome</keyword>
<gene>
    <name evidence="7" type="ORF">GXP70_04905</name>
</gene>
<keyword evidence="3" id="KW-0804">Transcription</keyword>
<evidence type="ECO:0000259" key="6">
    <source>
        <dbReference type="PROSITE" id="PS50110"/>
    </source>
</evidence>
<evidence type="ECO:0000256" key="4">
    <source>
        <dbReference type="PROSITE-ProRule" id="PRU00169"/>
    </source>
</evidence>
<keyword evidence="2" id="KW-0238">DNA-binding</keyword>